<protein>
    <recommendedName>
        <fullName evidence="10">Kynurenine 3-monooxygenase</fullName>
        <ecNumber evidence="10">1.14.13.9</ecNumber>
    </recommendedName>
    <alternativeName>
        <fullName evidence="10">Biosynthesis of nicotinic acid protein 4</fullName>
    </alternativeName>
    <alternativeName>
        <fullName evidence="10">Kynurenine 3-hydroxylase</fullName>
    </alternativeName>
</protein>
<dbReference type="PRINTS" id="PR00420">
    <property type="entry name" value="RNGMNOXGNASE"/>
</dbReference>
<keyword evidence="5 10" id="KW-0521">NADP</keyword>
<sequence length="484" mass="54405">MSTDTLDSPRQVAIVGAGLVGSLASLYFAKRGWKVYLFDKRSDPRVAENADKQESRSINLALSARGILSLESLNIGIEKEILSYAIPMKGRMIHSLDGAQTSQAYSINGECINSVERSRLNNTLLNAAEKMPNVEIYFGHSLQKCDMDAGSLEFVESDRQWNADFIVGADGAYSTVRKQLMRKVRMNYNQEYIEHEYCELTIPPTRGADGELGFAMDPNHLHIWPKHSFMMIALPNPDKTFTATLFMPSEKFDSIKTGEDLLSFFQANFPDSIPLIGEELLKKDYFANPKGSLMCVKCAPYHYKGKGLIIGDAAHSMVPFYGQGMNCGFEDVRVLDNIFNEHLIGSHFTEEAMEKALSHYSNYRHPDCVAIIDLAMYNYIEMRSSVVNYSYLLRKKIESFLHVLFPLKVIPLYTMVSFSPQIRYSEAIQRWRNQGKMLTIASSALVVGAAAALTLGLFRNRDQIDQILRHAQGLVLGLAKKVQA</sequence>
<dbReference type="OrthoDB" id="10053569at2759"/>
<dbReference type="FunFam" id="3.50.50.60:FF:000129">
    <property type="entry name" value="Kynurenine 3-monooxygenase"/>
    <property type="match status" value="1"/>
</dbReference>
<dbReference type="InterPro" id="IPR002938">
    <property type="entry name" value="FAD-bd"/>
</dbReference>
<dbReference type="HAMAP" id="MF_01971">
    <property type="entry name" value="Kynurenine_monooxygenase"/>
    <property type="match status" value="1"/>
</dbReference>
<feature type="domain" description="FAD-binding" evidence="12">
    <location>
        <begin position="304"/>
        <end position="372"/>
    </location>
</feature>
<keyword evidence="10 11" id="KW-0472">Membrane</keyword>
<dbReference type="Pfam" id="PF01494">
    <property type="entry name" value="FAD_binding_3"/>
    <property type="match status" value="2"/>
</dbReference>
<dbReference type="GO" id="GO:0043420">
    <property type="term" value="P:anthranilate metabolic process"/>
    <property type="evidence" value="ECO:0007669"/>
    <property type="project" value="UniProtKB-UniRule"/>
</dbReference>
<feature type="transmembrane region" description="Helical" evidence="11">
    <location>
        <begin position="438"/>
        <end position="458"/>
    </location>
</feature>
<keyword evidence="6 10" id="KW-0560">Oxidoreductase</keyword>
<evidence type="ECO:0000259" key="12">
    <source>
        <dbReference type="Pfam" id="PF01494"/>
    </source>
</evidence>
<dbReference type="STRING" id="1314790.A0A1Y1YVE9"/>
<feature type="transmembrane region" description="Helical" evidence="11">
    <location>
        <begin position="400"/>
        <end position="418"/>
    </location>
</feature>
<evidence type="ECO:0000256" key="9">
    <source>
        <dbReference type="ARBA" id="ARBA00047818"/>
    </source>
</evidence>
<accession>A0A1Y1YVE9</accession>
<evidence type="ECO:0000313" key="13">
    <source>
        <dbReference type="EMBL" id="ORY01707.1"/>
    </source>
</evidence>
<evidence type="ECO:0000256" key="4">
    <source>
        <dbReference type="ARBA" id="ARBA00022827"/>
    </source>
</evidence>
<name>A0A1Y1YVE9_9FUNG</name>
<dbReference type="GO" id="GO:0071949">
    <property type="term" value="F:FAD binding"/>
    <property type="evidence" value="ECO:0007669"/>
    <property type="project" value="InterPro"/>
</dbReference>
<keyword evidence="11" id="KW-1133">Transmembrane helix</keyword>
<comment type="caution">
    <text evidence="13">The sequence shown here is derived from an EMBL/GenBank/DDBJ whole genome shotgun (WGS) entry which is preliminary data.</text>
</comment>
<dbReference type="InterPro" id="IPR027545">
    <property type="entry name" value="Kynurenine_monooxygenase"/>
</dbReference>
<dbReference type="UniPathway" id="UPA00253">
    <property type="reaction ID" value="UER00328"/>
</dbReference>
<dbReference type="GO" id="GO:0005741">
    <property type="term" value="C:mitochondrial outer membrane"/>
    <property type="evidence" value="ECO:0007669"/>
    <property type="project" value="UniProtKB-SubCell"/>
</dbReference>
<dbReference type="Proteomes" id="UP000193498">
    <property type="component" value="Unassembled WGS sequence"/>
</dbReference>
<evidence type="ECO:0000256" key="2">
    <source>
        <dbReference type="ARBA" id="ARBA00022630"/>
    </source>
</evidence>
<dbReference type="InterPro" id="IPR036188">
    <property type="entry name" value="FAD/NAD-bd_sf"/>
</dbReference>
<comment type="catalytic activity">
    <reaction evidence="9 10">
        <text>L-kynurenine + NADPH + O2 + H(+) = 3-hydroxy-L-kynurenine + NADP(+) + H2O</text>
        <dbReference type="Rhea" id="RHEA:20545"/>
        <dbReference type="ChEBI" id="CHEBI:15377"/>
        <dbReference type="ChEBI" id="CHEBI:15378"/>
        <dbReference type="ChEBI" id="CHEBI:15379"/>
        <dbReference type="ChEBI" id="CHEBI:57783"/>
        <dbReference type="ChEBI" id="CHEBI:57959"/>
        <dbReference type="ChEBI" id="CHEBI:58125"/>
        <dbReference type="ChEBI" id="CHEBI:58349"/>
        <dbReference type="EC" id="1.14.13.9"/>
    </reaction>
</comment>
<comment type="cofactor">
    <cofactor evidence="1 10">
        <name>FAD</name>
        <dbReference type="ChEBI" id="CHEBI:57692"/>
    </cofactor>
</comment>
<dbReference type="PANTHER" id="PTHR46028:SF2">
    <property type="entry name" value="KYNURENINE 3-MONOOXYGENASE"/>
    <property type="match status" value="1"/>
</dbReference>
<dbReference type="GO" id="GO:0019805">
    <property type="term" value="P:quinolinate biosynthetic process"/>
    <property type="evidence" value="ECO:0007669"/>
    <property type="project" value="UniProtKB-UniRule"/>
</dbReference>
<dbReference type="EC" id="1.14.13.9" evidence="10"/>
<keyword evidence="14" id="KW-1185">Reference proteome</keyword>
<evidence type="ECO:0000256" key="11">
    <source>
        <dbReference type="SAM" id="Phobius"/>
    </source>
</evidence>
<keyword evidence="3 10" id="KW-0662">Pyridine nucleotide biosynthesis</keyword>
<dbReference type="SUPFAM" id="SSF51905">
    <property type="entry name" value="FAD/NAD(P)-binding domain"/>
    <property type="match status" value="1"/>
</dbReference>
<evidence type="ECO:0000256" key="6">
    <source>
        <dbReference type="ARBA" id="ARBA00023002"/>
    </source>
</evidence>
<reference evidence="13 14" key="1">
    <citation type="submission" date="2016-07" db="EMBL/GenBank/DDBJ databases">
        <title>Pervasive Adenine N6-methylation of Active Genes in Fungi.</title>
        <authorList>
            <consortium name="DOE Joint Genome Institute"/>
            <person name="Mondo S.J."/>
            <person name="Dannebaum R.O."/>
            <person name="Kuo R.C."/>
            <person name="Labutti K."/>
            <person name="Haridas S."/>
            <person name="Kuo A."/>
            <person name="Salamov A."/>
            <person name="Ahrendt S.R."/>
            <person name="Lipzen A."/>
            <person name="Sullivan W."/>
            <person name="Andreopoulos W.B."/>
            <person name="Clum A."/>
            <person name="Lindquist E."/>
            <person name="Daum C."/>
            <person name="Ramamoorthy G.K."/>
            <person name="Gryganskyi A."/>
            <person name="Culley D."/>
            <person name="Magnuson J.K."/>
            <person name="James T.Y."/>
            <person name="O'Malley M.A."/>
            <person name="Stajich J.E."/>
            <person name="Spatafora J.W."/>
            <person name="Visel A."/>
            <person name="Grigoriev I.V."/>
        </authorList>
    </citation>
    <scope>NUCLEOTIDE SEQUENCE [LARGE SCALE GENOMIC DNA]</scope>
    <source>
        <strain evidence="13 14">CBS 931.73</strain>
    </source>
</reference>
<keyword evidence="4 10" id="KW-0274">FAD</keyword>
<organism evidence="13 14">
    <name type="scientific">Basidiobolus meristosporus CBS 931.73</name>
    <dbReference type="NCBI Taxonomy" id="1314790"/>
    <lineage>
        <taxon>Eukaryota</taxon>
        <taxon>Fungi</taxon>
        <taxon>Fungi incertae sedis</taxon>
        <taxon>Zoopagomycota</taxon>
        <taxon>Entomophthoromycotina</taxon>
        <taxon>Basidiobolomycetes</taxon>
        <taxon>Basidiobolales</taxon>
        <taxon>Basidiobolaceae</taxon>
        <taxon>Basidiobolus</taxon>
    </lineage>
</organism>
<keyword evidence="2 10" id="KW-0285">Flavoprotein</keyword>
<gene>
    <name evidence="10" type="primary">BNA4</name>
    <name evidence="13" type="ORF">K493DRAFT_277760</name>
</gene>
<dbReference type="EMBL" id="MCFE01000066">
    <property type="protein sequence ID" value="ORY01707.1"/>
    <property type="molecule type" value="Genomic_DNA"/>
</dbReference>
<dbReference type="PANTHER" id="PTHR46028">
    <property type="entry name" value="KYNURENINE 3-MONOOXYGENASE"/>
    <property type="match status" value="1"/>
</dbReference>
<dbReference type="GO" id="GO:0034354">
    <property type="term" value="P:'de novo' NAD+ biosynthetic process from L-tryptophan"/>
    <property type="evidence" value="ECO:0007669"/>
    <property type="project" value="UniProtKB-UniRule"/>
</dbReference>
<comment type="function">
    <text evidence="10">Catalyzes the hydroxylation of L-kynurenine (L-Kyn) to form 3-hydroxy-L-kynurenine (L-3OHKyn). Required for synthesis of quinolinic acid.</text>
</comment>
<keyword evidence="8 10" id="KW-0496">Mitochondrion</keyword>
<comment type="subcellular location">
    <subcellularLocation>
        <location evidence="10">Mitochondrion outer membrane</location>
    </subcellularLocation>
</comment>
<evidence type="ECO:0000256" key="8">
    <source>
        <dbReference type="ARBA" id="ARBA00023128"/>
    </source>
</evidence>
<evidence type="ECO:0000256" key="1">
    <source>
        <dbReference type="ARBA" id="ARBA00001974"/>
    </source>
</evidence>
<evidence type="ECO:0000313" key="14">
    <source>
        <dbReference type="Proteomes" id="UP000193498"/>
    </source>
</evidence>
<dbReference type="GO" id="GO:0006569">
    <property type="term" value="P:L-tryptophan catabolic process"/>
    <property type="evidence" value="ECO:0007669"/>
    <property type="project" value="UniProtKB-UniRule"/>
</dbReference>
<dbReference type="InParanoid" id="A0A1Y1YVE9"/>
<dbReference type="AlphaFoldDB" id="A0A1Y1YVE9"/>
<dbReference type="GO" id="GO:0004502">
    <property type="term" value="F:kynurenine 3-monooxygenase activity"/>
    <property type="evidence" value="ECO:0007669"/>
    <property type="project" value="UniProtKB-UniRule"/>
</dbReference>
<comment type="similarity">
    <text evidence="10">Belongs to the aromatic-ring hydroxylase family. KMO subfamily.</text>
</comment>
<keyword evidence="10" id="KW-1000">Mitochondrion outer membrane</keyword>
<keyword evidence="7 10" id="KW-0503">Monooxygenase</keyword>
<dbReference type="Gene3D" id="3.50.50.60">
    <property type="entry name" value="FAD/NAD(P)-binding domain"/>
    <property type="match status" value="1"/>
</dbReference>
<proteinExistence type="inferred from homology"/>
<feature type="transmembrane region" description="Helical" evidence="11">
    <location>
        <begin position="12"/>
        <end position="29"/>
    </location>
</feature>
<evidence type="ECO:0000256" key="3">
    <source>
        <dbReference type="ARBA" id="ARBA00022642"/>
    </source>
</evidence>
<comment type="pathway">
    <text evidence="10">Cofactor biosynthesis; NAD(+) biosynthesis; quinolinate from L-kynurenine: step 1/3.</text>
</comment>
<evidence type="ECO:0000256" key="7">
    <source>
        <dbReference type="ARBA" id="ARBA00023033"/>
    </source>
</evidence>
<keyword evidence="11" id="KW-0812">Transmembrane</keyword>
<evidence type="ECO:0000256" key="5">
    <source>
        <dbReference type="ARBA" id="ARBA00022857"/>
    </source>
</evidence>
<feature type="domain" description="FAD-binding" evidence="12">
    <location>
        <begin position="11"/>
        <end position="183"/>
    </location>
</feature>
<dbReference type="GO" id="GO:0070189">
    <property type="term" value="P:kynurenine metabolic process"/>
    <property type="evidence" value="ECO:0007669"/>
    <property type="project" value="TreeGrafter"/>
</dbReference>
<evidence type="ECO:0000256" key="10">
    <source>
        <dbReference type="HAMAP-Rule" id="MF_03018"/>
    </source>
</evidence>